<reference evidence="3" key="1">
    <citation type="journal article" date="2011" name="Proc. Natl. Acad. Sci. U.S.A.">
        <title>Genomic insights into the physiology and ecology of the marine filamentous cyanobacterium Lyngbya majuscula.</title>
        <authorList>
            <person name="Jones A.C."/>
            <person name="Monroe E.A."/>
            <person name="Podell S."/>
            <person name="Hess W.R."/>
            <person name="Klages S."/>
            <person name="Esquenazi E."/>
            <person name="Niessen S."/>
            <person name="Hoover H."/>
            <person name="Rothmann M."/>
            <person name="Lasken R.S."/>
            <person name="Yates J.R.III."/>
            <person name="Reinhardt R."/>
            <person name="Kube M."/>
            <person name="Burkart M.D."/>
            <person name="Allen E.E."/>
            <person name="Dorrestein P.C."/>
            <person name="Gerwick W.H."/>
            <person name="Gerwick L."/>
        </authorList>
    </citation>
    <scope>NUCLEOTIDE SEQUENCE [LARGE SCALE GENOMIC DNA]</scope>
    <source>
        <strain evidence="3">3L</strain>
    </source>
</reference>
<sequence length="44" mass="5043">MDIEGDLEQGFAKEQGKDLTRDFNTARDPPQSDHSSETRFPWCS</sequence>
<organism evidence="2 3">
    <name type="scientific">Moorena producens 3L</name>
    <dbReference type="NCBI Taxonomy" id="489825"/>
    <lineage>
        <taxon>Bacteria</taxon>
        <taxon>Bacillati</taxon>
        <taxon>Cyanobacteriota</taxon>
        <taxon>Cyanophyceae</taxon>
        <taxon>Coleofasciculales</taxon>
        <taxon>Coleofasciculaceae</taxon>
        <taxon>Moorena</taxon>
    </lineage>
</organism>
<accession>F4XQ40</accession>
<name>F4XQ40_9CYAN</name>
<dbReference type="EMBL" id="GL890852">
    <property type="protein sequence ID" value="EGJ33269.1"/>
    <property type="molecule type" value="Genomic_DNA"/>
</dbReference>
<proteinExistence type="predicted"/>
<gene>
    <name evidence="2" type="ORF">LYNGBM3L_37750</name>
</gene>
<feature type="compositionally biased region" description="Basic and acidic residues" evidence="1">
    <location>
        <begin position="14"/>
        <end position="37"/>
    </location>
</feature>
<evidence type="ECO:0000313" key="3">
    <source>
        <dbReference type="Proteomes" id="UP000003959"/>
    </source>
</evidence>
<dbReference type="Proteomes" id="UP000003959">
    <property type="component" value="Unassembled WGS sequence"/>
</dbReference>
<protein>
    <submittedName>
        <fullName evidence="2">Uncharacterized protein</fullName>
    </submittedName>
</protein>
<keyword evidence="3" id="KW-1185">Reference proteome</keyword>
<feature type="region of interest" description="Disordered" evidence="1">
    <location>
        <begin position="1"/>
        <end position="44"/>
    </location>
</feature>
<dbReference type="AlphaFoldDB" id="F4XQ40"/>
<dbReference type="HOGENOM" id="CLU_3218763_0_0_3"/>
<evidence type="ECO:0000313" key="2">
    <source>
        <dbReference type="EMBL" id="EGJ33269.1"/>
    </source>
</evidence>
<evidence type="ECO:0000256" key="1">
    <source>
        <dbReference type="SAM" id="MobiDB-lite"/>
    </source>
</evidence>